<dbReference type="PANTHER" id="PTHR46310:SF7">
    <property type="entry name" value="AMIDASE 1"/>
    <property type="match status" value="1"/>
</dbReference>
<proteinExistence type="predicted"/>
<organism evidence="2 3">
    <name type="scientific">Massarina eburnea CBS 473.64</name>
    <dbReference type="NCBI Taxonomy" id="1395130"/>
    <lineage>
        <taxon>Eukaryota</taxon>
        <taxon>Fungi</taxon>
        <taxon>Dikarya</taxon>
        <taxon>Ascomycota</taxon>
        <taxon>Pezizomycotina</taxon>
        <taxon>Dothideomycetes</taxon>
        <taxon>Pleosporomycetidae</taxon>
        <taxon>Pleosporales</taxon>
        <taxon>Massarineae</taxon>
        <taxon>Massarinaceae</taxon>
        <taxon>Massarina</taxon>
    </lineage>
</organism>
<name>A0A6A6SG86_9PLEO</name>
<evidence type="ECO:0000313" key="3">
    <source>
        <dbReference type="Proteomes" id="UP000799753"/>
    </source>
</evidence>
<evidence type="ECO:0000259" key="1">
    <source>
        <dbReference type="Pfam" id="PF01425"/>
    </source>
</evidence>
<dbReference type="Pfam" id="PF01425">
    <property type="entry name" value="Amidase"/>
    <property type="match status" value="1"/>
</dbReference>
<evidence type="ECO:0000313" key="2">
    <source>
        <dbReference type="EMBL" id="KAF2645931.1"/>
    </source>
</evidence>
<protein>
    <submittedName>
        <fullName evidence="2">Amidase signature enzyme</fullName>
    </submittedName>
</protein>
<accession>A0A6A6SG86</accession>
<dbReference type="SUPFAM" id="SSF75304">
    <property type="entry name" value="Amidase signature (AS) enzymes"/>
    <property type="match status" value="1"/>
</dbReference>
<gene>
    <name evidence="2" type="ORF">P280DRAFT_545822</name>
</gene>
<feature type="domain" description="Amidase" evidence="1">
    <location>
        <begin position="190"/>
        <end position="372"/>
    </location>
</feature>
<dbReference type="Proteomes" id="UP000799753">
    <property type="component" value="Unassembled WGS sequence"/>
</dbReference>
<keyword evidence="3" id="KW-1185">Reference proteome</keyword>
<dbReference type="PANTHER" id="PTHR46310">
    <property type="entry name" value="AMIDASE 1"/>
    <property type="match status" value="1"/>
</dbReference>
<dbReference type="InterPro" id="IPR036928">
    <property type="entry name" value="AS_sf"/>
</dbReference>
<dbReference type="EMBL" id="MU006777">
    <property type="protein sequence ID" value="KAF2645931.1"/>
    <property type="molecule type" value="Genomic_DNA"/>
</dbReference>
<sequence length="632" mass="71057">MSQNEDILPFKEYISISVGDIDYYLQPYLSASQHFAITYTTSETKLAFVLDSSLLGLPDFPENLTDVISQLQSEDDVFTTAFADKSIFFAQGLYENGNSWETLNNAWERCQGKRKLLNLGTASSVPRGPYFWRGSYLHQAWRLFPDYLDAFFTPVVPTSSRYRFETLKATARHGDTLAVAVPSRLYFDPSPEKPLHGKRIGIKDNIHLEGVRTSNGNRAYADCYGPQSETAALVKDLIDQGAIIVGKQVLNAFAGSEKPPDQCIDYPAPWNPRADGYQRPAGSTSGGGSSVAGYDWIDYALGTDTTGSLREPARVCGLYGLRLTNRVISAKGFDSNSVEIDSYGYLTRSLGDLWNLVKSSLGSAVSDTSKLPKKLLYPTDWFPYQSEEQQALTDEFVKAMEEYLGLQRTEICIAEEWKKTAPESLRDIPISDYLKNSAFWPLYYDSYHNYDQFRADYREKFGKEAYVSPSQAWKWDLGSKITLEERERGLSEINIYKEWVGRHILTTDADGDTETIIILPLGNAEPDYRDVRNKLPQVTPSFDPKYFVSMLGLPQIVVPIAQFPYESRVSKMTEYIPIVATFAGPQRSELTLIKVAEAALRYGAYPESVLAGRFMFPVAKNLRHTSGVGRKL</sequence>
<dbReference type="AlphaFoldDB" id="A0A6A6SG86"/>
<dbReference type="InterPro" id="IPR023631">
    <property type="entry name" value="Amidase_dom"/>
</dbReference>
<dbReference type="OrthoDB" id="5423360at2759"/>
<reference evidence="2" key="1">
    <citation type="journal article" date="2020" name="Stud. Mycol.">
        <title>101 Dothideomycetes genomes: a test case for predicting lifestyles and emergence of pathogens.</title>
        <authorList>
            <person name="Haridas S."/>
            <person name="Albert R."/>
            <person name="Binder M."/>
            <person name="Bloem J."/>
            <person name="Labutti K."/>
            <person name="Salamov A."/>
            <person name="Andreopoulos B."/>
            <person name="Baker S."/>
            <person name="Barry K."/>
            <person name="Bills G."/>
            <person name="Bluhm B."/>
            <person name="Cannon C."/>
            <person name="Castanera R."/>
            <person name="Culley D."/>
            <person name="Daum C."/>
            <person name="Ezra D."/>
            <person name="Gonzalez J."/>
            <person name="Henrissat B."/>
            <person name="Kuo A."/>
            <person name="Liang C."/>
            <person name="Lipzen A."/>
            <person name="Lutzoni F."/>
            <person name="Magnuson J."/>
            <person name="Mondo S."/>
            <person name="Nolan M."/>
            <person name="Ohm R."/>
            <person name="Pangilinan J."/>
            <person name="Park H.-J."/>
            <person name="Ramirez L."/>
            <person name="Alfaro M."/>
            <person name="Sun H."/>
            <person name="Tritt A."/>
            <person name="Yoshinaga Y."/>
            <person name="Zwiers L.-H."/>
            <person name="Turgeon B."/>
            <person name="Goodwin S."/>
            <person name="Spatafora J."/>
            <person name="Crous P."/>
            <person name="Grigoriev I."/>
        </authorList>
    </citation>
    <scope>NUCLEOTIDE SEQUENCE</scope>
    <source>
        <strain evidence="2">CBS 473.64</strain>
    </source>
</reference>
<dbReference type="Gene3D" id="3.90.1300.10">
    <property type="entry name" value="Amidase signature (AS) domain"/>
    <property type="match status" value="1"/>
</dbReference>